<sequence length="86" mass="10019">MNTEEKRKTLSKWILETDENVLNEVEAIYNLKSKEKQSSNDIVAYTISGKALNKEKYIKKIKEAEASFDEGNFITSEELKKKMLSW</sequence>
<dbReference type="KEGG" id="pob:LPB03_11625"/>
<keyword evidence="2" id="KW-1185">Reference proteome</keyword>
<protein>
    <submittedName>
        <fullName evidence="1">Uncharacterized protein</fullName>
    </submittedName>
</protein>
<organism evidence="1 2">
    <name type="scientific">Polaribacter vadi</name>
    <dbReference type="NCBI Taxonomy" id="1774273"/>
    <lineage>
        <taxon>Bacteria</taxon>
        <taxon>Pseudomonadati</taxon>
        <taxon>Bacteroidota</taxon>
        <taxon>Flavobacteriia</taxon>
        <taxon>Flavobacteriales</taxon>
        <taxon>Flavobacteriaceae</taxon>
    </lineage>
</organism>
<dbReference type="EMBL" id="LSFM01000023">
    <property type="protein sequence ID" value="OBY62788.1"/>
    <property type="molecule type" value="Genomic_DNA"/>
</dbReference>
<accession>A0A1B8TTE4</accession>
<evidence type="ECO:0000313" key="2">
    <source>
        <dbReference type="Proteomes" id="UP000092584"/>
    </source>
</evidence>
<gene>
    <name evidence="1" type="ORF">LPB3_11635</name>
</gene>
<dbReference type="Proteomes" id="UP000092584">
    <property type="component" value="Unassembled WGS sequence"/>
</dbReference>
<dbReference type="RefSeq" id="WP_065319772.1">
    <property type="nucleotide sequence ID" value="NZ_CP017477.1"/>
</dbReference>
<dbReference type="AlphaFoldDB" id="A0A1B8TTE4"/>
<dbReference type="OrthoDB" id="1202543at2"/>
<proteinExistence type="predicted"/>
<name>A0A1B8TTE4_9FLAO</name>
<reference evidence="2" key="1">
    <citation type="submission" date="2016-02" db="EMBL/GenBank/DDBJ databases">
        <authorList>
            <person name="Shin S.-K."/>
            <person name="Yi H."/>
            <person name="Kim E."/>
        </authorList>
    </citation>
    <scope>NUCLEOTIDE SEQUENCE [LARGE SCALE GENOMIC DNA]</scope>
    <source>
        <strain evidence="2">LPB0003</strain>
    </source>
</reference>
<dbReference type="STRING" id="1774273.LPB03_11625"/>
<evidence type="ECO:0000313" key="1">
    <source>
        <dbReference type="EMBL" id="OBY62788.1"/>
    </source>
</evidence>
<comment type="caution">
    <text evidence="1">The sequence shown here is derived from an EMBL/GenBank/DDBJ whole genome shotgun (WGS) entry which is preliminary data.</text>
</comment>